<feature type="domain" description="DprA winged helix" evidence="4">
    <location>
        <begin position="326"/>
        <end position="383"/>
    </location>
</feature>
<evidence type="ECO:0000313" key="6">
    <source>
        <dbReference type="Proteomes" id="UP001239462"/>
    </source>
</evidence>
<dbReference type="PANTHER" id="PTHR43022">
    <property type="entry name" value="PROTEIN SMF"/>
    <property type="match status" value="1"/>
</dbReference>
<dbReference type="InterPro" id="IPR041614">
    <property type="entry name" value="DprA_WH"/>
</dbReference>
<dbReference type="InterPro" id="IPR036388">
    <property type="entry name" value="WH-like_DNA-bd_sf"/>
</dbReference>
<dbReference type="PANTHER" id="PTHR43022:SF1">
    <property type="entry name" value="PROTEIN SMF"/>
    <property type="match status" value="1"/>
</dbReference>
<dbReference type="InterPro" id="IPR057666">
    <property type="entry name" value="DrpA_SLOG"/>
</dbReference>
<dbReference type="EMBL" id="JASZZN010000005">
    <property type="protein sequence ID" value="MDM4015382.1"/>
    <property type="molecule type" value="Genomic_DNA"/>
</dbReference>
<evidence type="ECO:0000313" key="5">
    <source>
        <dbReference type="EMBL" id="MDM4015382.1"/>
    </source>
</evidence>
<evidence type="ECO:0000256" key="1">
    <source>
        <dbReference type="ARBA" id="ARBA00006525"/>
    </source>
</evidence>
<dbReference type="Gene3D" id="1.10.10.10">
    <property type="entry name" value="Winged helix-like DNA-binding domain superfamily/Winged helix DNA-binding domain"/>
    <property type="match status" value="1"/>
</dbReference>
<dbReference type="InterPro" id="IPR010994">
    <property type="entry name" value="RuvA_2-like"/>
</dbReference>
<dbReference type="Pfam" id="PF02481">
    <property type="entry name" value="DNA_processg_A"/>
    <property type="match status" value="1"/>
</dbReference>
<feature type="region of interest" description="Disordered" evidence="2">
    <location>
        <begin position="1"/>
        <end position="21"/>
    </location>
</feature>
<feature type="domain" description="Smf/DprA SLOG" evidence="3">
    <location>
        <begin position="104"/>
        <end position="309"/>
    </location>
</feature>
<accession>A0ABT7PFX1</accession>
<keyword evidence="6" id="KW-1185">Reference proteome</keyword>
<organism evidence="5 6">
    <name type="scientific">Roseiconus lacunae</name>
    <dbReference type="NCBI Taxonomy" id="2605694"/>
    <lineage>
        <taxon>Bacteria</taxon>
        <taxon>Pseudomonadati</taxon>
        <taxon>Planctomycetota</taxon>
        <taxon>Planctomycetia</taxon>
        <taxon>Pirellulales</taxon>
        <taxon>Pirellulaceae</taxon>
        <taxon>Roseiconus</taxon>
    </lineage>
</organism>
<sequence>MDRSDNDVAVRTTLTPRQESAPPAELFQTLRLSMLPGIGPRTLRLLLERFGTPADVLAASGEQLATVTGVGPKLIHRIRTADHHVDAARILAWCQKHDVDLLLEASGAYPASLRDLHDAPPLLFSRGTIESADQLAVAIVGTRHATSYGTRQADRLAYGLAKAGVTVVSGLARGIDAAAHEGALSAGGRTIAVLGGGLGQIYPTEHVGLADAIAADGAVVSEYRPDAKPRGGMFPQRNRLIAAMSLATLVIEAPDRSGALITARLAGEIGRDVLALPGPVTSRASRGVNQLIREGATLVQTVDDILEAIGPMGRGIVTEDDRQVRNPAELKLNDLERQVLDAIESASTPIDQVIASSGLAAHQVMATISVLEMRKLIRRISGQYVSRI</sequence>
<dbReference type="SUPFAM" id="SSF102405">
    <property type="entry name" value="MCP/YpsA-like"/>
    <property type="match status" value="1"/>
</dbReference>
<name>A0ABT7PFX1_9BACT</name>
<reference evidence="5 6" key="1">
    <citation type="submission" date="2023-06" db="EMBL/GenBank/DDBJ databases">
        <title>Roseiconus lacunae JC819 isolated from Gulf of Mannar region, Tamil Nadu.</title>
        <authorList>
            <person name="Pk S."/>
            <person name="Ch S."/>
            <person name="Ch V.R."/>
        </authorList>
    </citation>
    <scope>NUCLEOTIDE SEQUENCE [LARGE SCALE GENOMIC DNA]</scope>
    <source>
        <strain evidence="5 6">JC819</strain>
    </source>
</reference>
<gene>
    <name evidence="5" type="primary">dprA</name>
    <name evidence="5" type="ORF">QTN89_08085</name>
</gene>
<comment type="caution">
    <text evidence="5">The sequence shown here is derived from an EMBL/GenBank/DDBJ whole genome shotgun (WGS) entry which is preliminary data.</text>
</comment>
<dbReference type="Pfam" id="PF17782">
    <property type="entry name" value="WHD_DprA"/>
    <property type="match status" value="1"/>
</dbReference>
<dbReference type="Gene3D" id="3.40.50.450">
    <property type="match status" value="1"/>
</dbReference>
<evidence type="ECO:0000259" key="4">
    <source>
        <dbReference type="Pfam" id="PF17782"/>
    </source>
</evidence>
<proteinExistence type="inferred from homology"/>
<evidence type="ECO:0000259" key="3">
    <source>
        <dbReference type="Pfam" id="PF02481"/>
    </source>
</evidence>
<dbReference type="NCBIfam" id="TIGR00732">
    <property type="entry name" value="dprA"/>
    <property type="match status" value="1"/>
</dbReference>
<dbReference type="RefSeq" id="WP_289162862.1">
    <property type="nucleotide sequence ID" value="NZ_CP141221.1"/>
</dbReference>
<protein>
    <submittedName>
        <fullName evidence="5">DNA-processing protein DprA</fullName>
    </submittedName>
</protein>
<evidence type="ECO:0000256" key="2">
    <source>
        <dbReference type="SAM" id="MobiDB-lite"/>
    </source>
</evidence>
<dbReference type="Proteomes" id="UP001239462">
    <property type="component" value="Unassembled WGS sequence"/>
</dbReference>
<comment type="similarity">
    <text evidence="1">Belongs to the DprA/Smf family.</text>
</comment>
<dbReference type="InterPro" id="IPR003488">
    <property type="entry name" value="DprA"/>
</dbReference>
<dbReference type="Pfam" id="PF14520">
    <property type="entry name" value="HHH_5"/>
    <property type="match status" value="1"/>
</dbReference>
<dbReference type="SUPFAM" id="SSF47781">
    <property type="entry name" value="RuvA domain 2-like"/>
    <property type="match status" value="1"/>
</dbReference>